<keyword evidence="2" id="KW-1185">Reference proteome</keyword>
<gene>
    <name evidence="1" type="ORF">ELQ94_09860</name>
</gene>
<dbReference type="AlphaFoldDB" id="A0A433JUA5"/>
<organism evidence="1 2">
    <name type="scientific">Labedella endophytica</name>
    <dbReference type="NCBI Taxonomy" id="1523160"/>
    <lineage>
        <taxon>Bacteria</taxon>
        <taxon>Bacillati</taxon>
        <taxon>Actinomycetota</taxon>
        <taxon>Actinomycetes</taxon>
        <taxon>Micrococcales</taxon>
        <taxon>Microbacteriaceae</taxon>
        <taxon>Labedella</taxon>
    </lineage>
</organism>
<proteinExistence type="predicted"/>
<dbReference type="EMBL" id="RZGZ01000002">
    <property type="protein sequence ID" value="RUR01752.1"/>
    <property type="molecule type" value="Genomic_DNA"/>
</dbReference>
<evidence type="ECO:0000313" key="1">
    <source>
        <dbReference type="EMBL" id="RUR01752.1"/>
    </source>
</evidence>
<accession>A0A433JUA5</accession>
<dbReference type="RefSeq" id="WP_127049599.1">
    <property type="nucleotide sequence ID" value="NZ_RZGZ01000002.1"/>
</dbReference>
<sequence>MTTTVTIVAHIVATAPEVLATIAKTVRSEVHGAGSANASVPLRDDARASVTVAGFGDELPVAIDVSAPTVEQARSAASALRSQLKAGPGWRIESGPGA</sequence>
<name>A0A433JUA5_9MICO</name>
<protein>
    <submittedName>
        <fullName evidence="1">Uncharacterized protein</fullName>
    </submittedName>
</protein>
<dbReference type="Proteomes" id="UP000274909">
    <property type="component" value="Unassembled WGS sequence"/>
</dbReference>
<evidence type="ECO:0000313" key="2">
    <source>
        <dbReference type="Proteomes" id="UP000274909"/>
    </source>
</evidence>
<comment type="caution">
    <text evidence="1">The sequence shown here is derived from an EMBL/GenBank/DDBJ whole genome shotgun (WGS) entry which is preliminary data.</text>
</comment>
<reference evidence="1 2" key="1">
    <citation type="submission" date="2018-12" db="EMBL/GenBank/DDBJ databases">
        <authorList>
            <person name="Li F."/>
        </authorList>
    </citation>
    <scope>NUCLEOTIDE SEQUENCE [LARGE SCALE GENOMIC DNA]</scope>
    <source>
        <strain evidence="1 2">EGI 6500705</strain>
    </source>
</reference>
<dbReference type="OrthoDB" id="4791288at2"/>